<feature type="transmembrane region" description="Helical" evidence="8">
    <location>
        <begin position="254"/>
        <end position="274"/>
    </location>
</feature>
<dbReference type="AlphaFoldDB" id="A0A8J6YWN8"/>
<feature type="domain" description="Threonine/serine exporter-like N-terminal" evidence="9">
    <location>
        <begin position="67"/>
        <end position="304"/>
    </location>
</feature>
<reference evidence="10" key="1">
    <citation type="submission" date="2020-10" db="EMBL/GenBank/DDBJ databases">
        <title>Genome sequence of the unusual species of purple photosynthetic bacteria, Phaeovibrio sulfidiphilus DSM 23193, type strain.</title>
        <authorList>
            <person name="Kyndt J.A."/>
            <person name="Meyer T.E."/>
        </authorList>
    </citation>
    <scope>NUCLEOTIDE SEQUENCE</scope>
    <source>
        <strain evidence="10">DSM 23193</strain>
    </source>
</reference>
<feature type="transmembrane region" description="Helical" evidence="8">
    <location>
        <begin position="199"/>
        <end position="216"/>
    </location>
</feature>
<dbReference type="GO" id="GO:0005886">
    <property type="term" value="C:plasma membrane"/>
    <property type="evidence" value="ECO:0007669"/>
    <property type="project" value="UniProtKB-SubCell"/>
</dbReference>
<evidence type="ECO:0000256" key="2">
    <source>
        <dbReference type="ARBA" id="ARBA00022475"/>
    </source>
</evidence>
<feature type="transmembrane region" description="Helical" evidence="8">
    <location>
        <begin position="286"/>
        <end position="307"/>
    </location>
</feature>
<comment type="caution">
    <text evidence="10">The sequence shown here is derived from an EMBL/GenBank/DDBJ whole genome shotgun (WGS) entry which is preliminary data.</text>
</comment>
<comment type="similarity">
    <text evidence="6">Belongs to the ThrE exporter (TC 2.A.79) family.</text>
</comment>
<evidence type="ECO:0000256" key="7">
    <source>
        <dbReference type="SAM" id="MobiDB-lite"/>
    </source>
</evidence>
<accession>A0A8J6YWN8</accession>
<evidence type="ECO:0000256" key="6">
    <source>
        <dbReference type="ARBA" id="ARBA00034125"/>
    </source>
</evidence>
<dbReference type="RefSeq" id="WP_192532943.1">
    <property type="nucleotide sequence ID" value="NZ_JACZHT010000001.1"/>
</dbReference>
<evidence type="ECO:0000313" key="10">
    <source>
        <dbReference type="EMBL" id="MBE1236053.1"/>
    </source>
</evidence>
<dbReference type="PANTHER" id="PTHR34390">
    <property type="entry name" value="UPF0442 PROTEIN YJJB-RELATED"/>
    <property type="match status" value="1"/>
</dbReference>
<evidence type="ECO:0000256" key="4">
    <source>
        <dbReference type="ARBA" id="ARBA00022989"/>
    </source>
</evidence>
<keyword evidence="3 8" id="KW-0812">Transmembrane</keyword>
<evidence type="ECO:0000313" key="11">
    <source>
        <dbReference type="Proteomes" id="UP000631034"/>
    </source>
</evidence>
<keyword evidence="2" id="KW-1003">Cell membrane</keyword>
<evidence type="ECO:0000256" key="8">
    <source>
        <dbReference type="SAM" id="Phobius"/>
    </source>
</evidence>
<name>A0A8J6YWN8_9PROT</name>
<evidence type="ECO:0000259" key="9">
    <source>
        <dbReference type="Pfam" id="PF06738"/>
    </source>
</evidence>
<dbReference type="Proteomes" id="UP000631034">
    <property type="component" value="Unassembled WGS sequence"/>
</dbReference>
<evidence type="ECO:0000256" key="3">
    <source>
        <dbReference type="ARBA" id="ARBA00022692"/>
    </source>
</evidence>
<keyword evidence="11" id="KW-1185">Reference proteome</keyword>
<feature type="transmembrane region" description="Helical" evidence="8">
    <location>
        <begin position="172"/>
        <end position="193"/>
    </location>
</feature>
<proteinExistence type="inferred from homology"/>
<dbReference type="InterPro" id="IPR010619">
    <property type="entry name" value="ThrE-like_N"/>
</dbReference>
<evidence type="ECO:0000256" key="1">
    <source>
        <dbReference type="ARBA" id="ARBA00004651"/>
    </source>
</evidence>
<dbReference type="InterPro" id="IPR050539">
    <property type="entry name" value="ThrE_Dicarb/AminoAcid_Exp"/>
</dbReference>
<feature type="transmembrane region" description="Helical" evidence="8">
    <location>
        <begin position="228"/>
        <end position="248"/>
    </location>
</feature>
<organism evidence="10 11">
    <name type="scientific">Phaeovibrio sulfidiphilus</name>
    <dbReference type="NCBI Taxonomy" id="1220600"/>
    <lineage>
        <taxon>Bacteria</taxon>
        <taxon>Pseudomonadati</taxon>
        <taxon>Pseudomonadota</taxon>
        <taxon>Alphaproteobacteria</taxon>
        <taxon>Rhodospirillales</taxon>
        <taxon>Rhodospirillaceae</taxon>
        <taxon>Phaeovibrio</taxon>
    </lineage>
</organism>
<comment type="subcellular location">
    <subcellularLocation>
        <location evidence="1">Cell membrane</location>
        <topology evidence="1">Multi-pass membrane protein</topology>
    </subcellularLocation>
</comment>
<dbReference type="PANTHER" id="PTHR34390:SF2">
    <property type="entry name" value="SUCCINATE TRANSPORTER SUBUNIT YJJP-RELATED"/>
    <property type="match status" value="1"/>
</dbReference>
<evidence type="ECO:0000256" key="5">
    <source>
        <dbReference type="ARBA" id="ARBA00023136"/>
    </source>
</evidence>
<dbReference type="GO" id="GO:0022857">
    <property type="term" value="F:transmembrane transporter activity"/>
    <property type="evidence" value="ECO:0007669"/>
    <property type="project" value="InterPro"/>
</dbReference>
<gene>
    <name evidence="10" type="ORF">IHV25_00060</name>
</gene>
<keyword evidence="5 8" id="KW-0472">Membrane</keyword>
<keyword evidence="4 8" id="KW-1133">Transmembrane helix</keyword>
<dbReference type="GO" id="GO:0015744">
    <property type="term" value="P:succinate transport"/>
    <property type="evidence" value="ECO:0007669"/>
    <property type="project" value="TreeGrafter"/>
</dbReference>
<sequence>MTSGPSDPTGPSGPAPGGAPAATSGGAPAHGDDAFRAVCASGLPVSGSEASDTTILTHRALEAINHAALRIGQILAQSGAHTAVVRENVTAIARSMGADGVDLRVGYASLTLTLRHDRNSITRMTAVGPQGVNQRLEDSLRALVRRVLDGEDLTPVALLAEIDRIERETRRYPLWVTSLAVGAACAAFCVLLQGDLATVLAVLPVATAAQAIRAVLKRRHFNDYLSILLLAFTSCLGATLLASLFGSATPGTAMIGPTLLLVPGVPAINGLADVLEGRPTLGAARLTVVAMVIVFLAIGVWNAAFLLEADAFLGTWMAPVEQGAPAP</sequence>
<protein>
    <submittedName>
        <fullName evidence="10">Threonine/serine exporter family protein</fullName>
    </submittedName>
</protein>
<feature type="region of interest" description="Disordered" evidence="7">
    <location>
        <begin position="1"/>
        <end position="29"/>
    </location>
</feature>
<dbReference type="Pfam" id="PF06738">
    <property type="entry name" value="ThrE"/>
    <property type="match status" value="1"/>
</dbReference>
<dbReference type="EMBL" id="JACZHT010000001">
    <property type="protein sequence ID" value="MBE1236053.1"/>
    <property type="molecule type" value="Genomic_DNA"/>
</dbReference>